<dbReference type="EMBL" id="JBHTMK010000007">
    <property type="protein sequence ID" value="MFD1364976.1"/>
    <property type="molecule type" value="Genomic_DNA"/>
</dbReference>
<dbReference type="Gene3D" id="1.25.40.10">
    <property type="entry name" value="Tetratricopeptide repeat domain"/>
    <property type="match status" value="5"/>
</dbReference>
<evidence type="ECO:0000313" key="3">
    <source>
        <dbReference type="Proteomes" id="UP001597183"/>
    </source>
</evidence>
<name>A0ABW4A2W3_9ACTN</name>
<accession>A0ABW4A2W3</accession>
<dbReference type="InterPro" id="IPR011990">
    <property type="entry name" value="TPR-like_helical_dom_sf"/>
</dbReference>
<organism evidence="2 3">
    <name type="scientific">Actinoplanes sichuanensis</name>
    <dbReference type="NCBI Taxonomy" id="512349"/>
    <lineage>
        <taxon>Bacteria</taxon>
        <taxon>Bacillati</taxon>
        <taxon>Actinomycetota</taxon>
        <taxon>Actinomycetes</taxon>
        <taxon>Micromonosporales</taxon>
        <taxon>Micromonosporaceae</taxon>
        <taxon>Actinoplanes</taxon>
    </lineage>
</organism>
<evidence type="ECO:0000313" key="2">
    <source>
        <dbReference type="EMBL" id="MFD1364976.1"/>
    </source>
</evidence>
<keyword evidence="3" id="KW-1185">Reference proteome</keyword>
<gene>
    <name evidence="2" type="ORF">ACFQ5G_06420</name>
</gene>
<feature type="region of interest" description="Disordered" evidence="1">
    <location>
        <begin position="1"/>
        <end position="38"/>
    </location>
</feature>
<comment type="caution">
    <text evidence="2">The sequence shown here is derived from an EMBL/GenBank/DDBJ whole genome shotgun (WGS) entry which is preliminary data.</text>
</comment>
<reference evidence="3" key="1">
    <citation type="journal article" date="2019" name="Int. J. Syst. Evol. Microbiol.">
        <title>The Global Catalogue of Microorganisms (GCM) 10K type strain sequencing project: providing services to taxonomists for standard genome sequencing and annotation.</title>
        <authorList>
            <consortium name="The Broad Institute Genomics Platform"/>
            <consortium name="The Broad Institute Genome Sequencing Center for Infectious Disease"/>
            <person name="Wu L."/>
            <person name="Ma J."/>
        </authorList>
    </citation>
    <scope>NUCLEOTIDE SEQUENCE [LARGE SCALE GENOMIC DNA]</scope>
    <source>
        <strain evidence="3">CCM 7526</strain>
    </source>
</reference>
<evidence type="ECO:0000256" key="1">
    <source>
        <dbReference type="SAM" id="MobiDB-lite"/>
    </source>
</evidence>
<dbReference type="Proteomes" id="UP001597183">
    <property type="component" value="Unassembled WGS sequence"/>
</dbReference>
<dbReference type="RefSeq" id="WP_378078402.1">
    <property type="nucleotide sequence ID" value="NZ_JBHTMK010000007.1"/>
</dbReference>
<proteinExistence type="predicted"/>
<protein>
    <recommendedName>
        <fullName evidence="4">NACHT domain-containing protein</fullName>
    </recommendedName>
</protein>
<sequence length="1257" mass="130463">MNADESRPVRRPPAVPGRRAPVRRPRSLARPDLTPGPQQRVRDLLYDLHEKAGRPALMALEKRIGDDLSLPGAPRKDVIQRIISRGGPADQADVRAVARMLARECGLDEHTVDARVTLLLREPVAPPPGPLLAAQSAYLEQVRRIAPPVLEGREQELAELAGFCLEPSRGLYVWWQAGPWAGKSALLSTFVLDPPETVRSRVQVVAFFITARLAGSDTRAAFVAAVTEQLGALTGQPPPTIPDEGLREAWLLDLLAQAAGACTARGMRLVLLVDGLDEDRSTAEGVHAHSIAGLLPGSPPAGLRVVVAGRPNPPVPDDVPDWHPLRDPGIVRRLSASAYARDLQRLGKAELKRLLKGRDIEQDLLGLLTAARGGLSGPDLQELTGTGLLEIEDVLHTVAGRTFTRRNTEWDPDTGPEVYLLGHEELQLAATGYLGQSRLAGYRTRLNAWADEYRVPTGSRPAWPTGTPDYLLRGYPRMLAATGDAARLVSLVTDPDRHDRMLDLSGGDAAALAEITTCQNLVLAAPDPDLEAMLKLCIRRTNLIDRNTNIPIDLPAVWAALGQMPRAEALARSIIDPERQARALVAVVAAVADTDPDQAATVADSIADPYWQAQAQVAMVAAVAGTDAGRAETLARSITEAGQRAQALAAVVTVVAGTDAGRAETLARSITEAGQRAQALAAVVTVVADTDPGRAETLADSFTNPDERARALAAAAAVVADTDPGRAETLAGSITNPDERARALAAVAAAVADTDPGRAGPLAAHAETVARSIANPERQARALVAVAATLADTDPGRAEIVARSIIDPDQRARAMLAVIAAVAGTDPGRAENLARSITSPDQRLQALIALARAVAGTDPHRAETLADSTTSPYWQAQTLAAVARAVAGADPGRAGLLAARAETVARSITDPERQARALVAVVAAIAGTDPGRAATLADSITEARQRPLALVAVAAALAGTDPGRAESLARSITHPDQRARALIAVAAAIAGADPGRAETLADSITHPDQRAQALAAVVAAVAGADPGRAETLADSIPSPYWQAQTLAAVTAAVVGADPGRAGLLAARAETVARSITDPHWQARALAAVAAAVAGTDPSWAGLLAARAETVARSITNSSRQAHALAAVAAAVVGADPGRAATLADSITNPDQRTRALAAVAAAVAGTDPGRAGLLAARAETVARSIPDSERQARALTAAAVAIAATGETDRAGRILGGVLAAASWQVSLPVLAEVRPAVVSACVDALAGNERPRITTP</sequence>
<evidence type="ECO:0008006" key="4">
    <source>
        <dbReference type="Google" id="ProtNLM"/>
    </source>
</evidence>